<organism evidence="3 4">
    <name type="scientific">Mycetohabitans rhizoxinica</name>
    <dbReference type="NCBI Taxonomy" id="412963"/>
    <lineage>
        <taxon>Bacteria</taxon>
        <taxon>Pseudomonadati</taxon>
        <taxon>Pseudomonadota</taxon>
        <taxon>Betaproteobacteria</taxon>
        <taxon>Burkholderiales</taxon>
        <taxon>Burkholderiaceae</taxon>
        <taxon>Mycetohabitans</taxon>
    </lineage>
</organism>
<evidence type="ECO:0000313" key="3">
    <source>
        <dbReference type="EMBL" id="WXK39303.1"/>
    </source>
</evidence>
<proteinExistence type="predicted"/>
<protein>
    <recommendedName>
        <fullName evidence="2">F-box domain-containing protein</fullName>
    </recommendedName>
</protein>
<evidence type="ECO:0000256" key="1">
    <source>
        <dbReference type="SAM" id="MobiDB-lite"/>
    </source>
</evidence>
<keyword evidence="4" id="KW-1185">Reference proteome</keyword>
<evidence type="ECO:0000313" key="4">
    <source>
        <dbReference type="Proteomes" id="UP001493153"/>
    </source>
</evidence>
<evidence type="ECO:0000259" key="2">
    <source>
        <dbReference type="PROSITE" id="PS50181"/>
    </source>
</evidence>
<reference evidence="3 4" key="1">
    <citation type="submission" date="2020-09" db="EMBL/GenBank/DDBJ databases">
        <title>Genome sequences of Mycetohabitans spp.</title>
        <authorList>
            <person name="Carter M.E."/>
            <person name="Carpenter S.C.D."/>
            <person name="Bogdanove A.J."/>
        </authorList>
    </citation>
    <scope>NUCLEOTIDE SEQUENCE [LARGE SCALE GENOMIC DNA]</scope>
    <source>
        <strain evidence="3 4">B12</strain>
    </source>
</reference>
<dbReference type="Proteomes" id="UP001493153">
    <property type="component" value="Chromosome"/>
</dbReference>
<sequence>MLGLPMDFDLNAALNDYQTYICALEARPTPAASAPPPPQLPSAAWANPSAKRPTTYQDLPSEVIARIGDYVPVQDVMPFATVDRRTYYAMQTRRLVHSYWQRAKQAVTFESIHRLLDEMDGTLTDPAQYAEPMEALCQRLRASHSADRSDVFKRLFAAAQRIPQDGVQIQKVLLLMYRDLISYERVWMELFDFAYTLAEQREPGQGNVWPELALGLSNFSIDTPETPHFAQWYDKILARLPSLSVAEQAQIIPTLTRVLNKFNQADPRIPELYTLLHDYALRLPPSHQGASVGALASYVWRFPEAERSARYVQMRDWALSLPDDQWGIALQRLPEGLGRFSPKRQAQELALLERYLGRVPTAQRTQAAVGLIKSIYFINDTLAKRGWQQGLSLLNGAGEDALWEVLSELRANGVLCRRNNRQWKVAMGEITRFMKANQFSKPAQARIQDSATWLRSEPD</sequence>
<dbReference type="RefSeq" id="WP_338911706.1">
    <property type="nucleotide sequence ID" value="NZ_CP062176.1"/>
</dbReference>
<feature type="domain" description="F-box" evidence="2">
    <location>
        <begin position="53"/>
        <end position="103"/>
    </location>
</feature>
<gene>
    <name evidence="3" type="ORF">IHE29_08475</name>
</gene>
<feature type="region of interest" description="Disordered" evidence="1">
    <location>
        <begin position="31"/>
        <end position="54"/>
    </location>
</feature>
<dbReference type="InterPro" id="IPR001810">
    <property type="entry name" value="F-box_dom"/>
</dbReference>
<dbReference type="EMBL" id="CP062176">
    <property type="protein sequence ID" value="WXK39303.1"/>
    <property type="molecule type" value="Genomic_DNA"/>
</dbReference>
<dbReference type="PROSITE" id="PS50181">
    <property type="entry name" value="FBOX"/>
    <property type="match status" value="1"/>
</dbReference>
<accession>A0ABZ2PWH6</accession>
<name>A0ABZ2PWH6_9BURK</name>